<evidence type="ECO:0000256" key="2">
    <source>
        <dbReference type="ARBA" id="ARBA00012513"/>
    </source>
</evidence>
<dbReference type="AlphaFoldDB" id="J3MWS0"/>
<dbReference type="eggNOG" id="ENOG502QQCZ">
    <property type="taxonomic scope" value="Eukaryota"/>
</dbReference>
<dbReference type="Pfam" id="PF12819">
    <property type="entry name" value="Malectin_like"/>
    <property type="match status" value="1"/>
</dbReference>
<dbReference type="Gene3D" id="3.80.10.10">
    <property type="entry name" value="Ribonuclease Inhibitor"/>
    <property type="match status" value="1"/>
</dbReference>
<evidence type="ECO:0000256" key="9">
    <source>
        <dbReference type="ARBA" id="ARBA00048679"/>
    </source>
</evidence>
<dbReference type="EnsemblPlants" id="OB09G14490.1">
    <property type="protein sequence ID" value="OB09G14490.1"/>
    <property type="gene ID" value="OB09G14490"/>
</dbReference>
<evidence type="ECO:0000259" key="12">
    <source>
        <dbReference type="PROSITE" id="PS50011"/>
    </source>
</evidence>
<dbReference type="InterPro" id="IPR011009">
    <property type="entry name" value="Kinase-like_dom_sf"/>
</dbReference>
<reference evidence="13" key="1">
    <citation type="journal article" date="2013" name="Nat. Commun.">
        <title>Whole-genome sequencing of Oryza brachyantha reveals mechanisms underlying Oryza genome evolution.</title>
        <authorList>
            <person name="Chen J."/>
            <person name="Huang Q."/>
            <person name="Gao D."/>
            <person name="Wang J."/>
            <person name="Lang Y."/>
            <person name="Liu T."/>
            <person name="Li B."/>
            <person name="Bai Z."/>
            <person name="Luis Goicoechea J."/>
            <person name="Liang C."/>
            <person name="Chen C."/>
            <person name="Zhang W."/>
            <person name="Sun S."/>
            <person name="Liao Y."/>
            <person name="Zhang X."/>
            <person name="Yang L."/>
            <person name="Song C."/>
            <person name="Wang M."/>
            <person name="Shi J."/>
            <person name="Liu G."/>
            <person name="Liu J."/>
            <person name="Zhou H."/>
            <person name="Zhou W."/>
            <person name="Yu Q."/>
            <person name="An N."/>
            <person name="Chen Y."/>
            <person name="Cai Q."/>
            <person name="Wang B."/>
            <person name="Liu B."/>
            <person name="Min J."/>
            <person name="Huang Y."/>
            <person name="Wu H."/>
            <person name="Li Z."/>
            <person name="Zhang Y."/>
            <person name="Yin Y."/>
            <person name="Song W."/>
            <person name="Jiang J."/>
            <person name="Jackson S.A."/>
            <person name="Wing R.A."/>
            <person name="Wang J."/>
            <person name="Chen M."/>
        </authorList>
    </citation>
    <scope>NUCLEOTIDE SEQUENCE [LARGE SCALE GENOMIC DNA]</scope>
    <source>
        <strain evidence="13">cv. IRGC 101232</strain>
    </source>
</reference>
<dbReference type="GO" id="GO:0005524">
    <property type="term" value="F:ATP binding"/>
    <property type="evidence" value="ECO:0007669"/>
    <property type="project" value="InterPro"/>
</dbReference>
<evidence type="ECO:0000256" key="11">
    <source>
        <dbReference type="SAM" id="SignalP"/>
    </source>
</evidence>
<dbReference type="OMA" id="DRYWWQM"/>
<dbReference type="InterPro" id="IPR024788">
    <property type="entry name" value="Malectin-like_Carb-bd_dom"/>
</dbReference>
<keyword evidence="4 10" id="KW-0812">Transmembrane</keyword>
<feature type="signal peptide" evidence="11">
    <location>
        <begin position="1"/>
        <end position="20"/>
    </location>
</feature>
<dbReference type="InterPro" id="IPR001245">
    <property type="entry name" value="Ser-Thr/Tyr_kinase_cat_dom"/>
</dbReference>
<dbReference type="Gramene" id="OB09G14490.1">
    <property type="protein sequence ID" value="OB09G14490.1"/>
    <property type="gene ID" value="OB09G14490"/>
</dbReference>
<comment type="subcellular location">
    <subcellularLocation>
        <location evidence="1">Membrane</location>
        <topology evidence="1">Single-pass membrane protein</topology>
    </subcellularLocation>
</comment>
<dbReference type="HOGENOM" id="CLU_000288_41_2_1"/>
<keyword evidence="7 10" id="KW-0472">Membrane</keyword>
<feature type="transmembrane region" description="Helical" evidence="10">
    <location>
        <begin position="488"/>
        <end position="511"/>
    </location>
</feature>
<proteinExistence type="predicted"/>
<dbReference type="Proteomes" id="UP000006038">
    <property type="component" value="Chromosome 9"/>
</dbReference>
<dbReference type="GO" id="GO:0004672">
    <property type="term" value="F:protein kinase activity"/>
    <property type="evidence" value="ECO:0007669"/>
    <property type="project" value="InterPro"/>
</dbReference>
<feature type="domain" description="Protein kinase" evidence="12">
    <location>
        <begin position="561"/>
        <end position="787"/>
    </location>
</feature>
<evidence type="ECO:0000256" key="1">
    <source>
        <dbReference type="ARBA" id="ARBA00004167"/>
    </source>
</evidence>
<organism evidence="13">
    <name type="scientific">Oryza brachyantha</name>
    <name type="common">malo sina</name>
    <dbReference type="NCBI Taxonomy" id="4533"/>
    <lineage>
        <taxon>Eukaryota</taxon>
        <taxon>Viridiplantae</taxon>
        <taxon>Streptophyta</taxon>
        <taxon>Embryophyta</taxon>
        <taxon>Tracheophyta</taxon>
        <taxon>Spermatophyta</taxon>
        <taxon>Magnoliopsida</taxon>
        <taxon>Liliopsida</taxon>
        <taxon>Poales</taxon>
        <taxon>Poaceae</taxon>
        <taxon>BOP clade</taxon>
        <taxon>Oryzoideae</taxon>
        <taxon>Oryzeae</taxon>
        <taxon>Oryzinae</taxon>
        <taxon>Oryza</taxon>
    </lineage>
</organism>
<evidence type="ECO:0000313" key="13">
    <source>
        <dbReference type="EnsemblPlants" id="OB09G14490.1"/>
    </source>
</evidence>
<evidence type="ECO:0000256" key="4">
    <source>
        <dbReference type="ARBA" id="ARBA00022692"/>
    </source>
</evidence>
<dbReference type="EC" id="2.7.11.1" evidence="2"/>
<evidence type="ECO:0000256" key="5">
    <source>
        <dbReference type="ARBA" id="ARBA00022737"/>
    </source>
</evidence>
<dbReference type="PROSITE" id="PS50011">
    <property type="entry name" value="PROTEIN_KINASE_DOM"/>
    <property type="match status" value="1"/>
</dbReference>
<dbReference type="GO" id="GO:0016020">
    <property type="term" value="C:membrane"/>
    <property type="evidence" value="ECO:0007669"/>
    <property type="project" value="UniProtKB-SubCell"/>
</dbReference>
<dbReference type="Pfam" id="PF00560">
    <property type="entry name" value="LRR_1"/>
    <property type="match status" value="1"/>
</dbReference>
<evidence type="ECO:0000256" key="10">
    <source>
        <dbReference type="SAM" id="Phobius"/>
    </source>
</evidence>
<dbReference type="Gene3D" id="1.10.510.10">
    <property type="entry name" value="Transferase(Phosphotransferase) domain 1"/>
    <property type="match status" value="1"/>
</dbReference>
<dbReference type="InterPro" id="IPR000719">
    <property type="entry name" value="Prot_kinase_dom"/>
</dbReference>
<dbReference type="InterPro" id="IPR032675">
    <property type="entry name" value="LRR_dom_sf"/>
</dbReference>
<dbReference type="InterPro" id="IPR001611">
    <property type="entry name" value="Leu-rich_rpt"/>
</dbReference>
<feature type="chain" id="PRO_5003774100" description="non-specific serine/threonine protein kinase" evidence="11">
    <location>
        <begin position="21"/>
        <end position="787"/>
    </location>
</feature>
<reference evidence="13" key="2">
    <citation type="submission" date="2013-04" db="UniProtKB">
        <authorList>
            <consortium name="EnsemblPlants"/>
        </authorList>
    </citation>
    <scope>IDENTIFICATION</scope>
</reference>
<dbReference type="PANTHER" id="PTHR45631">
    <property type="entry name" value="OS07G0107800 PROTEIN-RELATED"/>
    <property type="match status" value="1"/>
</dbReference>
<dbReference type="FunFam" id="3.30.200.20:FF:000394">
    <property type="entry name" value="Leucine-rich repeat receptor-like protein kinase"/>
    <property type="match status" value="1"/>
</dbReference>
<keyword evidence="11" id="KW-0732">Signal</keyword>
<dbReference type="Gene3D" id="3.30.200.20">
    <property type="entry name" value="Phosphorylase Kinase, domain 1"/>
    <property type="match status" value="1"/>
</dbReference>
<name>J3MWS0_ORYBR</name>
<accession>J3MWS0</accession>
<dbReference type="SUPFAM" id="SSF56112">
    <property type="entry name" value="Protein kinase-like (PK-like)"/>
    <property type="match status" value="1"/>
</dbReference>
<dbReference type="SUPFAM" id="SSF52058">
    <property type="entry name" value="L domain-like"/>
    <property type="match status" value="1"/>
</dbReference>
<keyword evidence="6 10" id="KW-1133">Transmembrane helix</keyword>
<keyword evidence="5" id="KW-0677">Repeat</keyword>
<dbReference type="PANTHER" id="PTHR45631:SF6">
    <property type="entry name" value="OS09G0352000 PROTEIN"/>
    <property type="match status" value="1"/>
</dbReference>
<dbReference type="Pfam" id="PF07714">
    <property type="entry name" value="PK_Tyr_Ser-Thr"/>
    <property type="match status" value="1"/>
</dbReference>
<keyword evidence="3" id="KW-0433">Leucine-rich repeat</keyword>
<sequence>MALLALFAAFLLTAAHQAVGEAPADFLSIDCGLEANYSGYRDANTGIVYVSDGPYVDSGENHRISDEKAKTRSTNLQTVRSFPSGVRNCYTLPTRTGTKYLVRLSFVYGNYDGKGDGSSSTLRFDLHLGPQFWTTVDRPSDHVDEAVFVAWASWAPVCLINTGSGTPFMSTVELRPLGDALYPTVMANQSMSRYVRCSLGETKKFITRYPDDPYDRYWWQMWYSDPTWKNISTVSTVKPDSIFAVPSAVMQTAVEAISNDTTINITWVDKTPGGRNIKLLLHFADFQNSRLRQFNASLNDGQPFQYSPPYLAADALSNTGWWTASDGHYSIRLVPTAASKLPPMINALEMYTLISHDSPATLPADFESIMAIKLEYGIKKNWMGDPCFPVKFAWEGVKCRTASNNISRIISLDLSNSNLSGVISNNFTLLTALEYLNLSCNQLKGPIPDSLQKNNTGSFNFSFDSDGYMCNKTIIVPSPPVNQRNKRAIIAISVVVPVTVIAALVVAFFIWRQKTRTSCMYALHHPELENIPAERSKSRGDVLQKVENRQFSFNELEKFTNKFERLIGQGGFGPVYYGRLEDNIEVAVKMHSESSSHGIDEFFTEVQNLTKVHHKNLVSLVGYCLEKDHLALVYEYMVQGSLFDHLRESNYLMKFLPCSCKFYRYYRTGRLTESSDVYSFGIVLLEIATGESPILPGQGHIVQRVKERIAIDPSDIRHHRLVSDKRLKGAYDIISMLKVVNTALLCTADVAAERPTMASVVLKLKESLALEEARENSGLRKSIGTGW</sequence>
<protein>
    <recommendedName>
        <fullName evidence="2">non-specific serine/threonine protein kinase</fullName>
        <ecNumber evidence="2">2.7.11.1</ecNumber>
    </recommendedName>
</protein>
<evidence type="ECO:0000256" key="3">
    <source>
        <dbReference type="ARBA" id="ARBA00022614"/>
    </source>
</evidence>
<evidence type="ECO:0000256" key="8">
    <source>
        <dbReference type="ARBA" id="ARBA00047899"/>
    </source>
</evidence>
<keyword evidence="14" id="KW-1185">Reference proteome</keyword>
<comment type="catalytic activity">
    <reaction evidence="8">
        <text>L-threonyl-[protein] + ATP = O-phospho-L-threonyl-[protein] + ADP + H(+)</text>
        <dbReference type="Rhea" id="RHEA:46608"/>
        <dbReference type="Rhea" id="RHEA-COMP:11060"/>
        <dbReference type="Rhea" id="RHEA-COMP:11605"/>
        <dbReference type="ChEBI" id="CHEBI:15378"/>
        <dbReference type="ChEBI" id="CHEBI:30013"/>
        <dbReference type="ChEBI" id="CHEBI:30616"/>
        <dbReference type="ChEBI" id="CHEBI:61977"/>
        <dbReference type="ChEBI" id="CHEBI:456216"/>
        <dbReference type="EC" id="2.7.11.1"/>
    </reaction>
</comment>
<comment type="catalytic activity">
    <reaction evidence="9">
        <text>L-seryl-[protein] + ATP = O-phospho-L-seryl-[protein] + ADP + H(+)</text>
        <dbReference type="Rhea" id="RHEA:17989"/>
        <dbReference type="Rhea" id="RHEA-COMP:9863"/>
        <dbReference type="Rhea" id="RHEA-COMP:11604"/>
        <dbReference type="ChEBI" id="CHEBI:15378"/>
        <dbReference type="ChEBI" id="CHEBI:29999"/>
        <dbReference type="ChEBI" id="CHEBI:30616"/>
        <dbReference type="ChEBI" id="CHEBI:83421"/>
        <dbReference type="ChEBI" id="CHEBI:456216"/>
        <dbReference type="EC" id="2.7.11.1"/>
    </reaction>
</comment>
<evidence type="ECO:0000313" key="14">
    <source>
        <dbReference type="Proteomes" id="UP000006038"/>
    </source>
</evidence>
<evidence type="ECO:0000256" key="6">
    <source>
        <dbReference type="ARBA" id="ARBA00022989"/>
    </source>
</evidence>
<evidence type="ECO:0000256" key="7">
    <source>
        <dbReference type="ARBA" id="ARBA00023136"/>
    </source>
</evidence>